<dbReference type="PANTHER" id="PTHR43537">
    <property type="entry name" value="TRANSCRIPTIONAL REGULATOR, GNTR FAMILY"/>
    <property type="match status" value="1"/>
</dbReference>
<dbReference type="PROSITE" id="PS50949">
    <property type="entry name" value="HTH_GNTR"/>
    <property type="match status" value="1"/>
</dbReference>
<feature type="domain" description="HTH gntR-type" evidence="5">
    <location>
        <begin position="27"/>
        <end position="94"/>
    </location>
</feature>
<name>A0ABM8GK81_9MICO</name>
<evidence type="ECO:0000259" key="5">
    <source>
        <dbReference type="PROSITE" id="PS50949"/>
    </source>
</evidence>
<dbReference type="EMBL" id="AP027732">
    <property type="protein sequence ID" value="BDZ48804.1"/>
    <property type="molecule type" value="Genomic_DNA"/>
</dbReference>
<dbReference type="PANTHER" id="PTHR43537:SF45">
    <property type="entry name" value="GNTR FAMILY REGULATORY PROTEIN"/>
    <property type="match status" value="1"/>
</dbReference>
<evidence type="ECO:0000313" key="7">
    <source>
        <dbReference type="Proteomes" id="UP001321486"/>
    </source>
</evidence>
<accession>A0ABM8GK81</accession>
<keyword evidence="3" id="KW-0804">Transcription</keyword>
<keyword evidence="7" id="KW-1185">Reference proteome</keyword>
<dbReference type="InterPro" id="IPR036388">
    <property type="entry name" value="WH-like_DNA-bd_sf"/>
</dbReference>
<organism evidence="6 7">
    <name type="scientific">Frondihabitans sucicola</name>
    <dbReference type="NCBI Taxonomy" id="1268041"/>
    <lineage>
        <taxon>Bacteria</taxon>
        <taxon>Bacillati</taxon>
        <taxon>Actinomycetota</taxon>
        <taxon>Actinomycetes</taxon>
        <taxon>Micrococcales</taxon>
        <taxon>Microbacteriaceae</taxon>
        <taxon>Frondihabitans</taxon>
    </lineage>
</organism>
<gene>
    <name evidence="6" type="ORF">GCM10025867_10450</name>
</gene>
<dbReference type="InterPro" id="IPR000524">
    <property type="entry name" value="Tscrpt_reg_HTH_GntR"/>
</dbReference>
<keyword evidence="1" id="KW-0805">Transcription regulation</keyword>
<keyword evidence="2" id="KW-0238">DNA-binding</keyword>
<dbReference type="Proteomes" id="UP001321486">
    <property type="component" value="Chromosome"/>
</dbReference>
<dbReference type="InterPro" id="IPR036390">
    <property type="entry name" value="WH_DNA-bd_sf"/>
</dbReference>
<dbReference type="Gene3D" id="1.10.10.10">
    <property type="entry name" value="Winged helix-like DNA-binding domain superfamily/Winged helix DNA-binding domain"/>
    <property type="match status" value="1"/>
</dbReference>
<evidence type="ECO:0000256" key="1">
    <source>
        <dbReference type="ARBA" id="ARBA00023015"/>
    </source>
</evidence>
<evidence type="ECO:0000256" key="2">
    <source>
        <dbReference type="ARBA" id="ARBA00023125"/>
    </source>
</evidence>
<dbReference type="SUPFAM" id="SSF46785">
    <property type="entry name" value="Winged helix' DNA-binding domain"/>
    <property type="match status" value="1"/>
</dbReference>
<evidence type="ECO:0000256" key="4">
    <source>
        <dbReference type="SAM" id="MobiDB-lite"/>
    </source>
</evidence>
<evidence type="ECO:0000313" key="6">
    <source>
        <dbReference type="EMBL" id="BDZ48804.1"/>
    </source>
</evidence>
<proteinExistence type="predicted"/>
<sequence length="250" mass="26841">MQVAYQPERERSMSPVPSVAARSKSRELLSDSVRRRLLGSILDGTLVAGERLHDEQLVAWLGVSRTPIRTALERLAEIGLIEMEPNRFTRVAVPSLAGLVQALEVHAALTVSAVEGVVSRLDDAAVVEFRRRLAPVVELGREHGPACWQPDDLASVDRVLCFFSQRAGNPLLLDLLHEVRVRLAFCFVNTPVPVDRSLVTGFAVEILRGVERRDESAVVRAVVSHLGAAAVAGAPGGAGLVDAKGVGPDG</sequence>
<dbReference type="SMART" id="SM00345">
    <property type="entry name" value="HTH_GNTR"/>
    <property type="match status" value="1"/>
</dbReference>
<dbReference type="Pfam" id="PF00392">
    <property type="entry name" value="GntR"/>
    <property type="match status" value="1"/>
</dbReference>
<evidence type="ECO:0000256" key="3">
    <source>
        <dbReference type="ARBA" id="ARBA00023163"/>
    </source>
</evidence>
<dbReference type="Gene3D" id="1.20.120.530">
    <property type="entry name" value="GntR ligand-binding domain-like"/>
    <property type="match status" value="1"/>
</dbReference>
<feature type="region of interest" description="Disordered" evidence="4">
    <location>
        <begin position="1"/>
        <end position="20"/>
    </location>
</feature>
<dbReference type="InterPro" id="IPR008920">
    <property type="entry name" value="TF_FadR/GntR_C"/>
</dbReference>
<protein>
    <recommendedName>
        <fullName evidence="5">HTH gntR-type domain-containing protein</fullName>
    </recommendedName>
</protein>
<reference evidence="7" key="1">
    <citation type="journal article" date="2019" name="Int. J. Syst. Evol. Microbiol.">
        <title>The Global Catalogue of Microorganisms (GCM) 10K type strain sequencing project: providing services to taxonomists for standard genome sequencing and annotation.</title>
        <authorList>
            <consortium name="The Broad Institute Genomics Platform"/>
            <consortium name="The Broad Institute Genome Sequencing Center for Infectious Disease"/>
            <person name="Wu L."/>
            <person name="Ma J."/>
        </authorList>
    </citation>
    <scope>NUCLEOTIDE SEQUENCE [LARGE SCALE GENOMIC DNA]</scope>
    <source>
        <strain evidence="7">NBRC 108728</strain>
    </source>
</reference>